<dbReference type="Pfam" id="PF01928">
    <property type="entry name" value="CYTH"/>
    <property type="match status" value="1"/>
</dbReference>
<dbReference type="PANTHER" id="PTHR21028:SF2">
    <property type="entry name" value="CYTH DOMAIN-CONTAINING PROTEIN"/>
    <property type="match status" value="1"/>
</dbReference>
<comment type="caution">
    <text evidence="2">The sequence shown here is derived from an EMBL/GenBank/DDBJ whole genome shotgun (WGS) entry which is preliminary data.</text>
</comment>
<reference evidence="3" key="1">
    <citation type="journal article" date="2019" name="Int. J. Syst. Evol. Microbiol.">
        <title>The Global Catalogue of Microorganisms (GCM) 10K type strain sequencing project: providing services to taxonomists for standard genome sequencing and annotation.</title>
        <authorList>
            <consortium name="The Broad Institute Genomics Platform"/>
            <consortium name="The Broad Institute Genome Sequencing Center for Infectious Disease"/>
            <person name="Wu L."/>
            <person name="Ma J."/>
        </authorList>
    </citation>
    <scope>NUCLEOTIDE SEQUENCE [LARGE SCALE GENOMIC DNA]</scope>
    <source>
        <strain evidence="3">XZYJ18</strain>
    </source>
</reference>
<organism evidence="2 3">
    <name type="scientific">Nocardiopsis mangrovi</name>
    <dbReference type="NCBI Taxonomy" id="1179818"/>
    <lineage>
        <taxon>Bacteria</taxon>
        <taxon>Bacillati</taxon>
        <taxon>Actinomycetota</taxon>
        <taxon>Actinomycetes</taxon>
        <taxon>Streptosporangiales</taxon>
        <taxon>Nocardiopsidaceae</taxon>
        <taxon>Nocardiopsis</taxon>
    </lineage>
</organism>
<dbReference type="RefSeq" id="WP_378578645.1">
    <property type="nucleotide sequence ID" value="NZ_JBHSFQ010000031.1"/>
</dbReference>
<dbReference type="SUPFAM" id="SSF55154">
    <property type="entry name" value="CYTH-like phosphatases"/>
    <property type="match status" value="1"/>
</dbReference>
<keyword evidence="3" id="KW-1185">Reference proteome</keyword>
<protein>
    <submittedName>
        <fullName evidence="2">Class IV adenylate cyclase</fullName>
    </submittedName>
</protein>
<sequence>MREIEAKYRVPSGDVEAVLAALKTCGLAVSDPVHQDDQAYAQAGWEYGMPKVGATFARLRTTREGHVFTVKRPVSGEMDCVEHETAVADRGEMHAALAEMGFRPTVRIVKTRRTASAAAVSVCVDEVDHVGLFIEVETVVADDRDGVAAQAELDTFVRGLGLDVERTTDTYDSLVRAATS</sequence>
<dbReference type="InterPro" id="IPR023577">
    <property type="entry name" value="CYTH_domain"/>
</dbReference>
<feature type="domain" description="CYTH" evidence="1">
    <location>
        <begin position="1"/>
        <end position="177"/>
    </location>
</feature>
<dbReference type="InterPro" id="IPR033469">
    <property type="entry name" value="CYTH-like_dom_sf"/>
</dbReference>
<evidence type="ECO:0000313" key="3">
    <source>
        <dbReference type="Proteomes" id="UP001595923"/>
    </source>
</evidence>
<dbReference type="EMBL" id="JBHSFQ010000031">
    <property type="protein sequence ID" value="MFC4565027.1"/>
    <property type="molecule type" value="Genomic_DNA"/>
</dbReference>
<dbReference type="InterPro" id="IPR008173">
    <property type="entry name" value="Adenylyl_cyclase_CyaB"/>
</dbReference>
<proteinExistence type="predicted"/>
<evidence type="ECO:0000259" key="1">
    <source>
        <dbReference type="PROSITE" id="PS51707"/>
    </source>
</evidence>
<dbReference type="PROSITE" id="PS51707">
    <property type="entry name" value="CYTH"/>
    <property type="match status" value="1"/>
</dbReference>
<name>A0ABV9E1U9_9ACTN</name>
<gene>
    <name evidence="2" type="ORF">ACFO4E_24490</name>
</gene>
<dbReference type="CDD" id="cd07890">
    <property type="entry name" value="CYTH-like_AC_IV-like"/>
    <property type="match status" value="1"/>
</dbReference>
<evidence type="ECO:0000313" key="2">
    <source>
        <dbReference type="EMBL" id="MFC4565027.1"/>
    </source>
</evidence>
<dbReference type="PANTHER" id="PTHR21028">
    <property type="entry name" value="SI:CH211-156B7.4"/>
    <property type="match status" value="1"/>
</dbReference>
<dbReference type="Proteomes" id="UP001595923">
    <property type="component" value="Unassembled WGS sequence"/>
</dbReference>
<dbReference type="Gene3D" id="2.40.320.10">
    <property type="entry name" value="Hypothetical Protein Pfu-838710-001"/>
    <property type="match status" value="1"/>
</dbReference>
<accession>A0ABV9E1U9</accession>